<feature type="coiled-coil region" evidence="1">
    <location>
        <begin position="317"/>
        <end position="369"/>
    </location>
</feature>
<organism evidence="3 4">
    <name type="scientific">Plasmopara halstedii</name>
    <name type="common">Downy mildew of sunflower</name>
    <dbReference type="NCBI Taxonomy" id="4781"/>
    <lineage>
        <taxon>Eukaryota</taxon>
        <taxon>Sar</taxon>
        <taxon>Stramenopiles</taxon>
        <taxon>Oomycota</taxon>
        <taxon>Peronosporomycetes</taxon>
        <taxon>Peronosporales</taxon>
        <taxon>Peronosporaceae</taxon>
        <taxon>Plasmopara</taxon>
    </lineage>
</organism>
<dbReference type="AlphaFoldDB" id="A0A0P1AXQ4"/>
<dbReference type="OrthoDB" id="2130750at2759"/>
<dbReference type="Proteomes" id="UP000054928">
    <property type="component" value="Unassembled WGS sequence"/>
</dbReference>
<dbReference type="Gene3D" id="1.10.287.1490">
    <property type="match status" value="1"/>
</dbReference>
<protein>
    <submittedName>
        <fullName evidence="3">Uncharacterized protein</fullName>
    </submittedName>
</protein>
<dbReference type="SUPFAM" id="SSF57997">
    <property type="entry name" value="Tropomyosin"/>
    <property type="match status" value="1"/>
</dbReference>
<evidence type="ECO:0000313" key="3">
    <source>
        <dbReference type="EMBL" id="CEG47062.1"/>
    </source>
</evidence>
<proteinExistence type="predicted"/>
<evidence type="ECO:0000256" key="1">
    <source>
        <dbReference type="SAM" id="Coils"/>
    </source>
</evidence>
<reference evidence="4" key="1">
    <citation type="submission" date="2014-09" db="EMBL/GenBank/DDBJ databases">
        <authorList>
            <person name="Sharma Rahul"/>
            <person name="Thines Marco"/>
        </authorList>
    </citation>
    <scope>NUCLEOTIDE SEQUENCE [LARGE SCALE GENOMIC DNA]</scope>
</reference>
<feature type="coiled-coil region" evidence="1">
    <location>
        <begin position="57"/>
        <end position="267"/>
    </location>
</feature>
<dbReference type="PANTHER" id="PTHR18898">
    <property type="entry name" value="NUCLEOPROTEIN TPR-RELATED"/>
    <property type="match status" value="1"/>
</dbReference>
<feature type="region of interest" description="Disordered" evidence="2">
    <location>
        <begin position="888"/>
        <end position="964"/>
    </location>
</feature>
<dbReference type="PANTHER" id="PTHR18898:SF2">
    <property type="entry name" value="NUCLEOPROTEIN TPR"/>
    <property type="match status" value="1"/>
</dbReference>
<dbReference type="EMBL" id="CCYD01002371">
    <property type="protein sequence ID" value="CEG47062.1"/>
    <property type="molecule type" value="Genomic_DNA"/>
</dbReference>
<dbReference type="RefSeq" id="XP_024583431.1">
    <property type="nucleotide sequence ID" value="XM_024717987.1"/>
</dbReference>
<dbReference type="GO" id="GO:0006406">
    <property type="term" value="P:mRNA export from nucleus"/>
    <property type="evidence" value="ECO:0007669"/>
    <property type="project" value="TreeGrafter"/>
</dbReference>
<dbReference type="GO" id="GO:0005643">
    <property type="term" value="C:nuclear pore"/>
    <property type="evidence" value="ECO:0007669"/>
    <property type="project" value="TreeGrafter"/>
</dbReference>
<keyword evidence="1" id="KW-0175">Coiled coil</keyword>
<feature type="compositionally biased region" description="Basic and acidic residues" evidence="2">
    <location>
        <begin position="892"/>
        <end position="901"/>
    </location>
</feature>
<feature type="compositionally biased region" description="Low complexity" evidence="2">
    <location>
        <begin position="1"/>
        <end position="13"/>
    </location>
</feature>
<sequence length="991" mass="114860">MVLHSSSSSSLSSVNTDKRSTTYSSSNNGTALHKQIDDPSSYGSMLDQLHAEQKGTIEALTCQVEFYRNREERARQELVTLRRCLPLAKGDDNSASVAKLASENRTLGDELEALQAKKSAWDRDQTRLERQKKDLERQLKEAKHTLTGFSKAIEQLEIKMQRKEAEVQTRCLRLEQELGDKTHECEQLQQDKTTLQQQLENIQTASDENTRLRTELQALLHTADRGFSDNPKSSEFSSEIRSISDRLKFLEDTKIKQEAEIHHLQRQLSASAAELLTTQHEVERKNSEIKEMLLKLDNSTNVLTLREQMLASDDISKKEIEKQRQELSELVSILQREKSDLQSDLSRLNRELETTKNDLQSVKSRLSAKDHSLLVSTLRSEVTALKERIRVEFKHEQESLTAEVLSLKREITLLRGRLADKDVAARNLENELTRSEDKQKQMEYDIRQLKEQVCHFKTELEQSRNKYQQLQHCRTSLVEQLDSGFKELLKDEESAASAHEELERLRNELNLMTKKNVGFETERMALTEELEHIDRIHREFSTHQNEKLSDLYRQLVEKEEIITSLKSSERLVALLQAEKETWEGNVTDIRLRCENRVESEVRKADVLRSQVEQLEQERLSLKQQIGIFEEQRANLKEEKVTTELSLRQKDHELEELKCELTHLTNQLDATTQRLDNGRQEILTREQKLLEERKKLEHDMVYLMQRVESADQRNFELNEKVIVLAKQAKVDQTNLVALSCQMRKYKDQVKTLEIQLGQMHRCKGQNSQTFCDLQRKLKDVTCLKESYQVEIDKLRQMLEHVQSDYSVAKRQRDEAVKRIRLLVQCRDDMKVTVEDHTAELVEEIEALQHQMDSERKRCAVLLANEKTLLRDLQERNTAVMTLQRSLAVLQHQSNERSSESDRSSTSNTYRRQRSCCSCGTGSPVSSSNQSTSLTTSTLSPIHHHQHHAQSRSQQQHFLSSPEVSTDCTLTPTMEMKNLLSNLEHISKLSPQA</sequence>
<feature type="region of interest" description="Disordered" evidence="2">
    <location>
        <begin position="1"/>
        <end position="39"/>
    </location>
</feature>
<accession>A0A0P1AXQ4</accession>
<dbReference type="STRING" id="4781.A0A0P1AXQ4"/>
<name>A0A0P1AXQ4_PLAHL</name>
<feature type="compositionally biased region" description="Low complexity" evidence="2">
    <location>
        <begin position="918"/>
        <end position="939"/>
    </location>
</feature>
<dbReference type="OMA" id="EVQTRCL"/>
<feature type="coiled-coil region" evidence="1">
    <location>
        <begin position="488"/>
        <end position="522"/>
    </location>
</feature>
<dbReference type="GO" id="GO:0017056">
    <property type="term" value="F:structural constituent of nuclear pore"/>
    <property type="evidence" value="ECO:0007669"/>
    <property type="project" value="TreeGrafter"/>
</dbReference>
<feature type="coiled-coil region" evidence="1">
    <location>
        <begin position="836"/>
        <end position="863"/>
    </location>
</feature>
<feature type="coiled-coil region" evidence="1">
    <location>
        <begin position="734"/>
        <end position="810"/>
    </location>
</feature>
<feature type="coiled-coil region" evidence="1">
    <location>
        <begin position="565"/>
        <end position="698"/>
    </location>
</feature>
<keyword evidence="4" id="KW-1185">Reference proteome</keyword>
<feature type="compositionally biased region" description="Polar residues" evidence="2">
    <location>
        <begin position="21"/>
        <end position="30"/>
    </location>
</feature>
<evidence type="ECO:0000313" key="4">
    <source>
        <dbReference type="Proteomes" id="UP000054928"/>
    </source>
</evidence>
<evidence type="ECO:0000256" key="2">
    <source>
        <dbReference type="SAM" id="MobiDB-lite"/>
    </source>
</evidence>
<dbReference type="GeneID" id="36398778"/>
<feature type="coiled-coil region" evidence="1">
    <location>
        <begin position="418"/>
        <end position="452"/>
    </location>
</feature>